<dbReference type="Pfam" id="PF20439">
    <property type="entry name" value="SpoIVA_C"/>
    <property type="match status" value="1"/>
</dbReference>
<organism evidence="4 5">
    <name type="scientific">Eubacterium segne</name>
    <dbReference type="NCBI Taxonomy" id="2763045"/>
    <lineage>
        <taxon>Bacteria</taxon>
        <taxon>Bacillati</taxon>
        <taxon>Bacillota</taxon>
        <taxon>Clostridia</taxon>
        <taxon>Eubacteriales</taxon>
        <taxon>Eubacteriaceae</taxon>
        <taxon>Eubacterium</taxon>
    </lineage>
</organism>
<dbReference type="NCBIfam" id="TIGR02836">
    <property type="entry name" value="spore_IV_A"/>
    <property type="match status" value="1"/>
</dbReference>
<accession>A0ABR7F328</accession>
<evidence type="ECO:0000313" key="4">
    <source>
        <dbReference type="EMBL" id="MBC5667994.1"/>
    </source>
</evidence>
<evidence type="ECO:0000313" key="5">
    <source>
        <dbReference type="Proteomes" id="UP000597877"/>
    </source>
</evidence>
<feature type="domain" description="Stage IV sporulation protein A middle" evidence="2">
    <location>
        <begin position="237"/>
        <end position="414"/>
    </location>
</feature>
<protein>
    <submittedName>
        <fullName evidence="4">Stage IV sporulation protein A</fullName>
    </submittedName>
</protein>
<comment type="caution">
    <text evidence="4">The sequence shown here is derived from an EMBL/GenBank/DDBJ whole genome shotgun (WGS) entry which is preliminary data.</text>
</comment>
<dbReference type="InterPro" id="IPR014201">
    <property type="entry name" value="Spore_IV_A"/>
</dbReference>
<dbReference type="Gene3D" id="3.40.50.300">
    <property type="entry name" value="P-loop containing nucleotide triphosphate hydrolases"/>
    <property type="match status" value="1"/>
</dbReference>
<dbReference type="InterPro" id="IPR046840">
    <property type="entry name" value="SpoIVA_C"/>
</dbReference>
<reference evidence="4 5" key="1">
    <citation type="submission" date="2020-08" db="EMBL/GenBank/DDBJ databases">
        <title>Genome public.</title>
        <authorList>
            <person name="Liu C."/>
            <person name="Sun Q."/>
        </authorList>
    </citation>
    <scope>NUCLEOTIDE SEQUENCE [LARGE SCALE GENOMIC DNA]</scope>
    <source>
        <strain evidence="4 5">BX4</strain>
    </source>
</reference>
<evidence type="ECO:0000259" key="3">
    <source>
        <dbReference type="Pfam" id="PF20439"/>
    </source>
</evidence>
<evidence type="ECO:0000259" key="2">
    <source>
        <dbReference type="Pfam" id="PF20438"/>
    </source>
</evidence>
<keyword evidence="5" id="KW-1185">Reference proteome</keyword>
<dbReference type="InterPro" id="IPR027417">
    <property type="entry name" value="P-loop_NTPase"/>
</dbReference>
<feature type="domain" description="Stage IV sporulation protein A ATPase" evidence="1">
    <location>
        <begin position="2"/>
        <end position="236"/>
    </location>
</feature>
<dbReference type="Pfam" id="PF20438">
    <property type="entry name" value="SpoIVA_middle"/>
    <property type="match status" value="1"/>
</dbReference>
<dbReference type="EMBL" id="JACOOZ010000005">
    <property type="protein sequence ID" value="MBC5667994.1"/>
    <property type="molecule type" value="Genomic_DNA"/>
</dbReference>
<name>A0ABR7F328_9FIRM</name>
<dbReference type="SUPFAM" id="SSF52540">
    <property type="entry name" value="P-loop containing nucleoside triphosphate hydrolases"/>
    <property type="match status" value="1"/>
</dbReference>
<sequence>MDFNVYKDIEKRTNGEIYIGVVGPVRTGKSTFIKNFMDVAIVPNIEDDNEVKRTMDELPQSSSGKTIMTTEPKFIPNNAVAIKIGGKADVKVRLIDCVGFMVDGATGHMEDDKERMVKTPWFDYDIPFSKAAEIGTEKVISEHSTIGVVITCDGSFTDIEPEAYNRALDKTVKELMSINKPFIILVNSLDPTSNECQALTAEIAAKYNVSTLAINCLRLNEMDVNNILENILFEFPITEIVYNVPKWLEIMDFENELMKYIVNFSKDVLSKIIKIKDIKKLKLQPDGEYIKGAQMASVELSNGKLVFNYDIDEKYYYDMLTNMTGTKIENQLQLIKMVREMASQRSNYIKVNEAISKVRNTGYGIVTPDKEEIVLENPELIRSGNKYGVKIKATAPSIHFVKANILTEISPIIGSEEQAKDLIDFINNKESEDNIWETNIFGKSIGQIVDEGIMTKINNLTEETQSRMQGTIEKITNDQSRGVICIVL</sequence>
<evidence type="ECO:0000259" key="1">
    <source>
        <dbReference type="Pfam" id="PF09547"/>
    </source>
</evidence>
<dbReference type="RefSeq" id="WP_118588636.1">
    <property type="nucleotide sequence ID" value="NZ_JACOOZ010000005.1"/>
</dbReference>
<dbReference type="InterPro" id="IPR046841">
    <property type="entry name" value="SpoIVA_middle"/>
</dbReference>
<feature type="domain" description="Sporulation stage IV protein A C-terminal" evidence="3">
    <location>
        <begin position="415"/>
        <end position="488"/>
    </location>
</feature>
<dbReference type="PIRSF" id="PIRSF007466">
    <property type="entry name" value="SpoIVA"/>
    <property type="match status" value="1"/>
</dbReference>
<dbReference type="InterPro" id="IPR046842">
    <property type="entry name" value="SpoIVA_ATPase"/>
</dbReference>
<gene>
    <name evidence="4" type="primary">spoIVA</name>
    <name evidence="4" type="ORF">H8S00_08375</name>
</gene>
<proteinExistence type="predicted"/>
<dbReference type="Proteomes" id="UP000597877">
    <property type="component" value="Unassembled WGS sequence"/>
</dbReference>
<dbReference type="Pfam" id="PF09547">
    <property type="entry name" value="SpoIVA_ATPase"/>
    <property type="match status" value="1"/>
</dbReference>